<comment type="similarity">
    <text evidence="5">Belongs to the salp15 family.</text>
</comment>
<organism evidence="7">
    <name type="scientific">Ixodes ricinus</name>
    <name type="common">Common tick</name>
    <name type="synonym">Acarus ricinus</name>
    <dbReference type="NCBI Taxonomy" id="34613"/>
    <lineage>
        <taxon>Eukaryota</taxon>
        <taxon>Metazoa</taxon>
        <taxon>Ecdysozoa</taxon>
        <taxon>Arthropoda</taxon>
        <taxon>Chelicerata</taxon>
        <taxon>Arachnida</taxon>
        <taxon>Acari</taxon>
        <taxon>Parasitiformes</taxon>
        <taxon>Ixodida</taxon>
        <taxon>Ixodoidea</taxon>
        <taxon>Ixodidae</taxon>
        <taxon>Ixodinae</taxon>
        <taxon>Ixodes</taxon>
    </lineage>
</organism>
<protein>
    <submittedName>
        <fullName evidence="7">Putative ixodes 8-cys protein</fullName>
    </submittedName>
</protein>
<sequence>MKVVCIIVLFVIVAGNESAAGEADAPKAAKRYEEEKCDTSISPVIFLTTKNLLWNFWKFVIITKLPLDSRSSDAYYAINDKHVNFKNCTFLCKHSPDLSVTLDLPENTPCGPNGQTCADKTQCVGYIPGC</sequence>
<reference evidence="7" key="1">
    <citation type="submission" date="2012-12" db="EMBL/GenBank/DDBJ databases">
        <title>Identification and characterization of a phenylalanine ammonia-lyase gene family in Isatis indigotica Fort.</title>
        <authorList>
            <person name="Liu Q."/>
            <person name="Chen J."/>
            <person name="Zhou X."/>
            <person name="Di P."/>
            <person name="Xiao Y."/>
            <person name="Xuan H."/>
            <person name="Zhang L."/>
            <person name="Chen W."/>
        </authorList>
    </citation>
    <scope>NUCLEOTIDE SEQUENCE</scope>
    <source>
        <tissue evidence="7">Salivary gland</tissue>
    </source>
</reference>
<feature type="chain" id="PRO_5005518442" evidence="6">
    <location>
        <begin position="22"/>
        <end position="130"/>
    </location>
</feature>
<evidence type="ECO:0000256" key="5">
    <source>
        <dbReference type="ARBA" id="ARBA00034321"/>
    </source>
</evidence>
<dbReference type="EMBL" id="GADI01003055">
    <property type="protein sequence ID" value="JAA70753.1"/>
    <property type="molecule type" value="mRNA"/>
</dbReference>
<proteinExistence type="evidence at transcript level"/>
<evidence type="ECO:0000256" key="4">
    <source>
        <dbReference type="ARBA" id="ARBA00023180"/>
    </source>
</evidence>
<evidence type="ECO:0000256" key="2">
    <source>
        <dbReference type="ARBA" id="ARBA00022525"/>
    </source>
</evidence>
<accession>A0A0K8RIS9</accession>
<comment type="subcellular location">
    <subcellularLocation>
        <location evidence="1">Secreted</location>
    </subcellularLocation>
</comment>
<dbReference type="GO" id="GO:0005576">
    <property type="term" value="C:extracellular region"/>
    <property type="evidence" value="ECO:0007669"/>
    <property type="project" value="UniProtKB-SubCell"/>
</dbReference>
<evidence type="ECO:0000313" key="7">
    <source>
        <dbReference type="EMBL" id="JAA70753.1"/>
    </source>
</evidence>
<dbReference type="InterPro" id="IPR021971">
    <property type="entry name" value="Salp15"/>
</dbReference>
<keyword evidence="2" id="KW-0964">Secreted</keyword>
<evidence type="ECO:0000256" key="1">
    <source>
        <dbReference type="ARBA" id="ARBA00004613"/>
    </source>
</evidence>
<name>A0A0K8RIS9_IXORI</name>
<feature type="signal peptide" evidence="6">
    <location>
        <begin position="1"/>
        <end position="21"/>
    </location>
</feature>
<evidence type="ECO:0000256" key="3">
    <source>
        <dbReference type="ARBA" id="ARBA00022729"/>
    </source>
</evidence>
<dbReference type="AlphaFoldDB" id="A0A0K8RIS9"/>
<evidence type="ECO:0000256" key="6">
    <source>
        <dbReference type="SAM" id="SignalP"/>
    </source>
</evidence>
<keyword evidence="3 6" id="KW-0732">Signal</keyword>
<dbReference type="Pfam" id="PF12115">
    <property type="entry name" value="Salp15"/>
    <property type="match status" value="1"/>
</dbReference>
<keyword evidence="4" id="KW-0325">Glycoprotein</keyword>